<feature type="domain" description="ShKT" evidence="3">
    <location>
        <begin position="133"/>
        <end position="170"/>
    </location>
</feature>
<evidence type="ECO:0000313" key="5">
    <source>
        <dbReference type="Proteomes" id="UP000001940"/>
    </source>
</evidence>
<dbReference type="InterPro" id="IPR003582">
    <property type="entry name" value="ShKT_dom"/>
</dbReference>
<accession>U4PEN5</accession>
<dbReference type="AGR" id="WB:WBGene00018647"/>
<dbReference type="EMBL" id="BX284604">
    <property type="protein sequence ID" value="CDH93191.2"/>
    <property type="molecule type" value="Genomic_DNA"/>
</dbReference>
<evidence type="ECO:0000313" key="4">
    <source>
        <dbReference type="EMBL" id="CDH93191.2"/>
    </source>
</evidence>
<dbReference type="HOGENOM" id="CLU_098771_1_0_1"/>
<dbReference type="PANTHER" id="PTHR21724">
    <property type="entry name" value="SHKT DOMAIN-CONTAINING PROTEIN"/>
    <property type="match status" value="1"/>
</dbReference>
<evidence type="ECO:0000259" key="3">
    <source>
        <dbReference type="PROSITE" id="PS51670"/>
    </source>
</evidence>
<evidence type="ECO:0000256" key="2">
    <source>
        <dbReference type="SAM" id="MobiDB-lite"/>
    </source>
</evidence>
<evidence type="ECO:0000256" key="1">
    <source>
        <dbReference type="PROSITE-ProRule" id="PRU01005"/>
    </source>
</evidence>
<dbReference type="PANTHER" id="PTHR21724:SF100">
    <property type="entry name" value="SHKT DOMAIN-CONTAINING PROTEIN"/>
    <property type="match status" value="1"/>
</dbReference>
<dbReference type="SMR" id="U4PEN5"/>
<dbReference type="Bgee" id="WBGene00018647">
    <property type="expression patterns" value="Expressed in adult organism and 3 other cell types or tissues"/>
</dbReference>
<comment type="caution">
    <text evidence="1">Lacks conserved residue(s) required for the propagation of feature annotation.</text>
</comment>
<dbReference type="WormBase" id="F49F1.7b">
    <property type="protein sequence ID" value="CE53894"/>
    <property type="gene ID" value="WBGene00018647"/>
</dbReference>
<protein>
    <submittedName>
        <fullName evidence="4">ShKT domain-containing protein</fullName>
    </submittedName>
</protein>
<name>U4PEN5_CAEEL</name>
<dbReference type="Pfam" id="PF01549">
    <property type="entry name" value="ShK"/>
    <property type="match status" value="3"/>
</dbReference>
<reference evidence="4 5" key="1">
    <citation type="journal article" date="1998" name="Science">
        <title>Genome sequence of the nematode C. elegans: a platform for investigating biology.</title>
        <authorList>
            <consortium name="The C. elegans sequencing consortium"/>
            <person name="Sulson J.E."/>
            <person name="Waterston R."/>
        </authorList>
    </citation>
    <scope>NUCLEOTIDE SEQUENCE [LARGE SCALE GENOMIC DNA]</scope>
    <source>
        <strain evidence="4 5">Bristol N2</strain>
    </source>
</reference>
<dbReference type="Gene3D" id="1.10.10.1940">
    <property type="match status" value="1"/>
</dbReference>
<organism evidence="4 5">
    <name type="scientific">Caenorhabditis elegans</name>
    <dbReference type="NCBI Taxonomy" id="6239"/>
    <lineage>
        <taxon>Eukaryota</taxon>
        <taxon>Metazoa</taxon>
        <taxon>Ecdysozoa</taxon>
        <taxon>Nematoda</taxon>
        <taxon>Chromadorea</taxon>
        <taxon>Rhabditida</taxon>
        <taxon>Rhabditina</taxon>
        <taxon>Rhabditomorpha</taxon>
        <taxon>Rhabditoidea</taxon>
        <taxon>Rhabditidae</taxon>
        <taxon>Peloderinae</taxon>
        <taxon>Caenorhabditis</taxon>
    </lineage>
</organism>
<dbReference type="Proteomes" id="UP000001940">
    <property type="component" value="Chromosome IV"/>
</dbReference>
<sequence>MCVMMPYREQCPKSCGICDSPAPTWCMDHWPECPKYQVPCSETERIKCPRSCDACGNPSTKEASVTTTNGHLQIGTTRRLQATQTTKSTETTETTETTKAIKTTKTTETTKATKTTTPSTTVKTTTTKPKPPCTDSSPNCTTWAKNGFCTNTFYPPEKRKEYCGKMCRMC</sequence>
<feature type="compositionally biased region" description="Low complexity" evidence="2">
    <location>
        <begin position="83"/>
        <end position="99"/>
    </location>
</feature>
<gene>
    <name evidence="4" type="ORF">CELE_F49F1.7</name>
    <name evidence="4 6" type="ORF">F49F1.7</name>
</gene>
<keyword evidence="5" id="KW-1185">Reference proteome</keyword>
<proteinExistence type="predicted"/>
<dbReference type="AlphaFoldDB" id="U4PEN5"/>
<evidence type="ECO:0000313" key="6">
    <source>
        <dbReference type="WormBase" id="F49F1.7b"/>
    </source>
</evidence>
<feature type="region of interest" description="Disordered" evidence="2">
    <location>
        <begin position="78"/>
        <end position="99"/>
    </location>
</feature>
<dbReference type="PROSITE" id="PS51670">
    <property type="entry name" value="SHKT"/>
    <property type="match status" value="1"/>
</dbReference>
<dbReference type="SMART" id="SM00254">
    <property type="entry name" value="ShKT"/>
    <property type="match status" value="2"/>
</dbReference>
<dbReference type="ExpressionAtlas" id="U4PEN5">
    <property type="expression patterns" value="baseline and differential"/>
</dbReference>
<dbReference type="OrthoDB" id="5873766at2759"/>